<dbReference type="InterPro" id="IPR042099">
    <property type="entry name" value="ANL_N_sf"/>
</dbReference>
<dbReference type="eggNOG" id="COG0318">
    <property type="taxonomic scope" value="Bacteria"/>
</dbReference>
<evidence type="ECO:0000313" key="5">
    <source>
        <dbReference type="EMBL" id="ACL77541.1"/>
    </source>
</evidence>
<evidence type="ECO:0000313" key="6">
    <source>
        <dbReference type="Proteomes" id="UP000001349"/>
    </source>
</evidence>
<dbReference type="Gene3D" id="3.30.300.30">
    <property type="match status" value="1"/>
</dbReference>
<evidence type="ECO:0000259" key="3">
    <source>
        <dbReference type="Pfam" id="PF00501"/>
    </source>
</evidence>
<dbReference type="AlphaFoldDB" id="B8I0Y5"/>
<dbReference type="GO" id="GO:0031956">
    <property type="term" value="F:medium-chain fatty acid-CoA ligase activity"/>
    <property type="evidence" value="ECO:0007669"/>
    <property type="project" value="TreeGrafter"/>
</dbReference>
<evidence type="ECO:0000256" key="2">
    <source>
        <dbReference type="ARBA" id="ARBA00022598"/>
    </source>
</evidence>
<dbReference type="InterPro" id="IPR020845">
    <property type="entry name" value="AMP-binding_CS"/>
</dbReference>
<dbReference type="GO" id="GO:0006631">
    <property type="term" value="P:fatty acid metabolic process"/>
    <property type="evidence" value="ECO:0007669"/>
    <property type="project" value="TreeGrafter"/>
</dbReference>
<evidence type="ECO:0000256" key="1">
    <source>
        <dbReference type="ARBA" id="ARBA00006432"/>
    </source>
</evidence>
<dbReference type="EMBL" id="CP001348">
    <property type="protein sequence ID" value="ACL77541.1"/>
    <property type="molecule type" value="Genomic_DNA"/>
</dbReference>
<evidence type="ECO:0000259" key="4">
    <source>
        <dbReference type="Pfam" id="PF13193"/>
    </source>
</evidence>
<organism evidence="5 6">
    <name type="scientific">Ruminiclostridium cellulolyticum (strain ATCC 35319 / DSM 5812 / JCM 6584 / H10)</name>
    <name type="common">Clostridium cellulolyticum</name>
    <dbReference type="NCBI Taxonomy" id="394503"/>
    <lineage>
        <taxon>Bacteria</taxon>
        <taxon>Bacillati</taxon>
        <taxon>Bacillota</taxon>
        <taxon>Clostridia</taxon>
        <taxon>Eubacteriales</taxon>
        <taxon>Oscillospiraceae</taxon>
        <taxon>Ruminiclostridium</taxon>
    </lineage>
</organism>
<dbReference type="InterPro" id="IPR025110">
    <property type="entry name" value="AMP-bd_C"/>
</dbReference>
<dbReference type="HOGENOM" id="CLU_000022_59_0_9"/>
<sequence>MSDCFYSVLDSQSTQVFYIDGENKYSYAQLWNLISRARVDFKEKGIKINQRVPILCNDPLHFIVGLLSIISLGACAVLIETSKKPKEIIEILEQIDSKIILTDQYMGSDLSSYDVTITEFSLKNLTEEKDSRISCEMNSEGCIIYTSGSTSKPKGVIRSNRILFEHSKMLQRTYNLSSNDTFLCLVQPQHAFGLENVLGAIYSGATLVVQKNFSHTEVINFIENGKCSVVVGVPFQYELLTKVNKKVPVNKLRYFLSAGAPLKKDVNAAIYSLFGIPVTQIYGSSELGATAINIDISKSFEYDAVGKPLPEVQIKIIDSENRVLENNQIGEIVLRSPYCTIGYVGVSEVSKTDAYIEDGWFYSGDLGYINDKGVLFITGRKKNVINIAGKKVSPEEVERVIKGIEKILDVKVEGEKNSLSGETITAKVVVENGADISEQLVLNRCKELLSDYKIPRHIVFTDKLEYTSTGKLKR</sequence>
<accession>B8I0Y5</accession>
<dbReference type="KEGG" id="cce:Ccel_3252"/>
<feature type="domain" description="AMP-binding enzyme C-terminal" evidence="4">
    <location>
        <begin position="396"/>
        <end position="471"/>
    </location>
</feature>
<gene>
    <name evidence="5" type="ordered locus">Ccel_3252</name>
</gene>
<dbReference type="SUPFAM" id="SSF56801">
    <property type="entry name" value="Acetyl-CoA synthetase-like"/>
    <property type="match status" value="1"/>
</dbReference>
<dbReference type="CDD" id="cd04433">
    <property type="entry name" value="AFD_class_I"/>
    <property type="match status" value="1"/>
</dbReference>
<dbReference type="Pfam" id="PF13193">
    <property type="entry name" value="AMP-binding_C"/>
    <property type="match status" value="1"/>
</dbReference>
<dbReference type="PANTHER" id="PTHR43201">
    <property type="entry name" value="ACYL-COA SYNTHETASE"/>
    <property type="match status" value="1"/>
</dbReference>
<dbReference type="Gene3D" id="3.40.50.12780">
    <property type="entry name" value="N-terminal domain of ligase-like"/>
    <property type="match status" value="1"/>
</dbReference>
<dbReference type="Pfam" id="PF00501">
    <property type="entry name" value="AMP-binding"/>
    <property type="match status" value="1"/>
</dbReference>
<proteinExistence type="inferred from homology"/>
<dbReference type="PROSITE" id="PS00455">
    <property type="entry name" value="AMP_BINDING"/>
    <property type="match status" value="1"/>
</dbReference>
<dbReference type="InterPro" id="IPR000873">
    <property type="entry name" value="AMP-dep_synth/lig_dom"/>
</dbReference>
<comment type="similarity">
    <text evidence="1">Belongs to the ATP-dependent AMP-binding enzyme family.</text>
</comment>
<name>B8I0Y5_RUMCH</name>
<feature type="domain" description="AMP-dependent synthetase/ligase" evidence="3">
    <location>
        <begin position="15"/>
        <end position="343"/>
    </location>
</feature>
<reference evidence="5 6" key="1">
    <citation type="submission" date="2009-01" db="EMBL/GenBank/DDBJ databases">
        <title>Complete sequence of Clostridium cellulolyticum H10.</title>
        <authorList>
            <consortium name="US DOE Joint Genome Institute"/>
            <person name="Lucas S."/>
            <person name="Copeland A."/>
            <person name="Lapidus A."/>
            <person name="Glavina del Rio T."/>
            <person name="Dalin E."/>
            <person name="Tice H."/>
            <person name="Bruce D."/>
            <person name="Goodwin L."/>
            <person name="Pitluck S."/>
            <person name="Chertkov O."/>
            <person name="Saunders E."/>
            <person name="Brettin T."/>
            <person name="Detter J.C."/>
            <person name="Han C."/>
            <person name="Larimer F."/>
            <person name="Land M."/>
            <person name="Hauser L."/>
            <person name="Kyrpides N."/>
            <person name="Ivanova N."/>
            <person name="Zhou J."/>
            <person name="Richardson P."/>
        </authorList>
    </citation>
    <scope>NUCLEOTIDE SEQUENCE [LARGE SCALE GENOMIC DNA]</scope>
    <source>
        <strain evidence="6">ATCC 35319 / DSM 5812 / JCM 6584 / H10</strain>
    </source>
</reference>
<protein>
    <submittedName>
        <fullName evidence="5">AMP-dependent synthetase and ligase</fullName>
    </submittedName>
</protein>
<dbReference type="Proteomes" id="UP000001349">
    <property type="component" value="Chromosome"/>
</dbReference>
<dbReference type="InterPro" id="IPR045851">
    <property type="entry name" value="AMP-bd_C_sf"/>
</dbReference>
<dbReference type="STRING" id="394503.Ccel_3252"/>
<dbReference type="PANTHER" id="PTHR43201:SF5">
    <property type="entry name" value="MEDIUM-CHAIN ACYL-COA LIGASE ACSF2, MITOCHONDRIAL"/>
    <property type="match status" value="1"/>
</dbReference>
<keyword evidence="2 5" id="KW-0436">Ligase</keyword>
<keyword evidence="6" id="KW-1185">Reference proteome</keyword>
<dbReference type="RefSeq" id="WP_015926599.1">
    <property type="nucleotide sequence ID" value="NC_011898.1"/>
</dbReference>